<protein>
    <submittedName>
        <fullName evidence="2">Uncharacterized protein</fullName>
    </submittedName>
</protein>
<sequence length="78" mass="8826">MARSKGKNVTEQRYLAGGQEFNYPHAGDPPAPENTKLLLLTRGGICTTGLWHRDWCMGWLPLPKRNMEKENVTSNRAD</sequence>
<organism evidence="2">
    <name type="scientific">uncultured Caudovirales phage</name>
    <dbReference type="NCBI Taxonomy" id="2100421"/>
    <lineage>
        <taxon>Viruses</taxon>
        <taxon>Duplodnaviria</taxon>
        <taxon>Heunggongvirae</taxon>
        <taxon>Uroviricota</taxon>
        <taxon>Caudoviricetes</taxon>
        <taxon>Peduoviridae</taxon>
        <taxon>Maltschvirus</taxon>
        <taxon>Maltschvirus maltsch</taxon>
    </lineage>
</organism>
<feature type="region of interest" description="Disordered" evidence="1">
    <location>
        <begin position="1"/>
        <end position="32"/>
    </location>
</feature>
<accession>A0A6J5T9L8</accession>
<name>A0A6J5T9L8_9CAUD</name>
<dbReference type="EMBL" id="LR797812">
    <property type="protein sequence ID" value="CAB4240541.1"/>
    <property type="molecule type" value="Genomic_DNA"/>
</dbReference>
<evidence type="ECO:0000313" key="2">
    <source>
        <dbReference type="EMBL" id="CAB4240541.1"/>
    </source>
</evidence>
<proteinExistence type="predicted"/>
<gene>
    <name evidence="2" type="ORF">UFOVP38_2</name>
</gene>
<evidence type="ECO:0000256" key="1">
    <source>
        <dbReference type="SAM" id="MobiDB-lite"/>
    </source>
</evidence>
<reference evidence="2" key="1">
    <citation type="submission" date="2020-05" db="EMBL/GenBank/DDBJ databases">
        <authorList>
            <person name="Chiriac C."/>
            <person name="Salcher M."/>
            <person name="Ghai R."/>
            <person name="Kavagutti S V."/>
        </authorList>
    </citation>
    <scope>NUCLEOTIDE SEQUENCE</scope>
</reference>